<dbReference type="AlphaFoldDB" id="A0A3N4JDC6"/>
<dbReference type="Proteomes" id="UP000276215">
    <property type="component" value="Unassembled WGS sequence"/>
</dbReference>
<protein>
    <submittedName>
        <fullName evidence="1">Uncharacterized protein</fullName>
    </submittedName>
</protein>
<gene>
    <name evidence="1" type="ORF">L873DRAFT_1792888</name>
</gene>
<sequence length="434" mass="49187">MAAKLDPNWLVAMMSVAHRSWLGHSDFPIPDTIACIPTSSTKPQTIAVALQIGNEHDELRLVFSGNPTIDDSTVEHVKEVWGYLQALSQDYKKQATRSGNPTPVVTDTVRALKLVLFRDIYLFSIKKYMKGIEKCRRGFLNFTKKMCELQGDVTLKGVELYMYDTFITLDDREGSLSDDDWEVLCLQSLEADDQVRRVFRSGGGSGCEELAKRIHASSFSPTNMKSGADPFPLRHVLTKVCSFPKYFKDIIHLPYGPNPQDILRYRLSVAAVPEQSWVMASDIGMEIHNRARLQAREESTLATIRGRKADRNLPPRESTCALCTRGPTDPVPGNPAQQRLRLHPAVSYIGMSKRSCRGCQIWVESFNELDEREYSVLGASRDWKWVWPWAMPSRQDEDLRITVACKISDEYVAHQRLVGRAGEGFMDNLDERLQ</sequence>
<name>A0A3N4JDC6_9PEZI</name>
<evidence type="ECO:0000313" key="1">
    <source>
        <dbReference type="EMBL" id="RPA94440.1"/>
    </source>
</evidence>
<accession>A0A3N4JDC6</accession>
<keyword evidence="2" id="KW-1185">Reference proteome</keyword>
<dbReference type="OrthoDB" id="5308969at2759"/>
<proteinExistence type="predicted"/>
<organism evidence="1 2">
    <name type="scientific">Choiromyces venosus 120613-1</name>
    <dbReference type="NCBI Taxonomy" id="1336337"/>
    <lineage>
        <taxon>Eukaryota</taxon>
        <taxon>Fungi</taxon>
        <taxon>Dikarya</taxon>
        <taxon>Ascomycota</taxon>
        <taxon>Pezizomycotina</taxon>
        <taxon>Pezizomycetes</taxon>
        <taxon>Pezizales</taxon>
        <taxon>Tuberaceae</taxon>
        <taxon>Choiromyces</taxon>
    </lineage>
</organism>
<dbReference type="EMBL" id="ML120436">
    <property type="protein sequence ID" value="RPA94440.1"/>
    <property type="molecule type" value="Genomic_DNA"/>
</dbReference>
<evidence type="ECO:0000313" key="2">
    <source>
        <dbReference type="Proteomes" id="UP000276215"/>
    </source>
</evidence>
<reference evidence="1 2" key="1">
    <citation type="journal article" date="2018" name="Nat. Ecol. Evol.">
        <title>Pezizomycetes genomes reveal the molecular basis of ectomycorrhizal truffle lifestyle.</title>
        <authorList>
            <person name="Murat C."/>
            <person name="Payen T."/>
            <person name="Noel B."/>
            <person name="Kuo A."/>
            <person name="Morin E."/>
            <person name="Chen J."/>
            <person name="Kohler A."/>
            <person name="Krizsan K."/>
            <person name="Balestrini R."/>
            <person name="Da Silva C."/>
            <person name="Montanini B."/>
            <person name="Hainaut M."/>
            <person name="Levati E."/>
            <person name="Barry K.W."/>
            <person name="Belfiori B."/>
            <person name="Cichocki N."/>
            <person name="Clum A."/>
            <person name="Dockter R.B."/>
            <person name="Fauchery L."/>
            <person name="Guy J."/>
            <person name="Iotti M."/>
            <person name="Le Tacon F."/>
            <person name="Lindquist E.A."/>
            <person name="Lipzen A."/>
            <person name="Malagnac F."/>
            <person name="Mello A."/>
            <person name="Molinier V."/>
            <person name="Miyauchi S."/>
            <person name="Poulain J."/>
            <person name="Riccioni C."/>
            <person name="Rubini A."/>
            <person name="Sitrit Y."/>
            <person name="Splivallo R."/>
            <person name="Traeger S."/>
            <person name="Wang M."/>
            <person name="Zifcakova L."/>
            <person name="Wipf D."/>
            <person name="Zambonelli A."/>
            <person name="Paolocci F."/>
            <person name="Nowrousian M."/>
            <person name="Ottonello S."/>
            <person name="Baldrian P."/>
            <person name="Spatafora J.W."/>
            <person name="Henrissat B."/>
            <person name="Nagy L.G."/>
            <person name="Aury J.M."/>
            <person name="Wincker P."/>
            <person name="Grigoriev I.V."/>
            <person name="Bonfante P."/>
            <person name="Martin F.M."/>
        </authorList>
    </citation>
    <scope>NUCLEOTIDE SEQUENCE [LARGE SCALE GENOMIC DNA]</scope>
    <source>
        <strain evidence="1 2">120613-1</strain>
    </source>
</reference>